<proteinExistence type="predicted"/>
<evidence type="ECO:0000256" key="1">
    <source>
        <dbReference type="SAM" id="Coils"/>
    </source>
</evidence>
<gene>
    <name evidence="3" type="ORF">LTR97_008843</name>
</gene>
<name>A0AAN7W2M1_9PEZI</name>
<feature type="region of interest" description="Disordered" evidence="2">
    <location>
        <begin position="1"/>
        <end position="111"/>
    </location>
</feature>
<feature type="compositionally biased region" description="Polar residues" evidence="2">
    <location>
        <begin position="43"/>
        <end position="67"/>
    </location>
</feature>
<dbReference type="AlphaFoldDB" id="A0AAN7W2M1"/>
<comment type="caution">
    <text evidence="3">The sequence shown here is derived from an EMBL/GenBank/DDBJ whole genome shotgun (WGS) entry which is preliminary data.</text>
</comment>
<feature type="coiled-coil region" evidence="1">
    <location>
        <begin position="203"/>
        <end position="230"/>
    </location>
</feature>
<keyword evidence="1" id="KW-0175">Coiled coil</keyword>
<organism evidence="3 4">
    <name type="scientific">Elasticomyces elasticus</name>
    <dbReference type="NCBI Taxonomy" id="574655"/>
    <lineage>
        <taxon>Eukaryota</taxon>
        <taxon>Fungi</taxon>
        <taxon>Dikarya</taxon>
        <taxon>Ascomycota</taxon>
        <taxon>Pezizomycotina</taxon>
        <taxon>Dothideomycetes</taxon>
        <taxon>Dothideomycetidae</taxon>
        <taxon>Mycosphaerellales</taxon>
        <taxon>Teratosphaeriaceae</taxon>
        <taxon>Elasticomyces</taxon>
    </lineage>
</organism>
<feature type="compositionally biased region" description="Low complexity" evidence="2">
    <location>
        <begin position="8"/>
        <end position="27"/>
    </location>
</feature>
<protein>
    <submittedName>
        <fullName evidence="3">Uncharacterized protein</fullName>
    </submittedName>
</protein>
<sequence length="330" mass="35824">MSRKANYPPGTYPSSSLSPPSTSATMTGPEETAGEDLADHDSLYSTTTSPSENILTPTTTPAPSQTGGMHRSNSTRERTSDSVESTVVIGETQSRGDNAGQPAAGRYERLRDQEARLVTSAARLAEMRSSFTRDKLQQLAELDEQMAELQARKAEISALVDDEDEPGTPTASTFPASNVHEVDPQINDHLQSLSGSTGQRDQLATALQEISDLQAQVQTLEIKAEEQARTVTSLTTAVTKLQFDFVRLQQVVTDSREELITRIGEVEERSIEQDVRDSQLDARIMPLERAHLSGSLAGYVRLQGEMFLIRGQAQSSSGGPICDSIVTRSV</sequence>
<evidence type="ECO:0000313" key="3">
    <source>
        <dbReference type="EMBL" id="KAK5695337.1"/>
    </source>
</evidence>
<evidence type="ECO:0000256" key="2">
    <source>
        <dbReference type="SAM" id="MobiDB-lite"/>
    </source>
</evidence>
<accession>A0AAN7W2M1</accession>
<dbReference type="EMBL" id="JAVRQU010000014">
    <property type="protein sequence ID" value="KAK5695337.1"/>
    <property type="molecule type" value="Genomic_DNA"/>
</dbReference>
<reference evidence="3" key="1">
    <citation type="submission" date="2023-08" db="EMBL/GenBank/DDBJ databases">
        <title>Black Yeasts Isolated from many extreme environments.</title>
        <authorList>
            <person name="Coleine C."/>
            <person name="Stajich J.E."/>
            <person name="Selbmann L."/>
        </authorList>
    </citation>
    <scope>NUCLEOTIDE SEQUENCE</scope>
    <source>
        <strain evidence="3">CCFEE 5810</strain>
    </source>
</reference>
<feature type="coiled-coil region" evidence="1">
    <location>
        <begin position="132"/>
        <end position="159"/>
    </location>
</feature>
<dbReference type="Proteomes" id="UP001310594">
    <property type="component" value="Unassembled WGS sequence"/>
</dbReference>
<evidence type="ECO:0000313" key="4">
    <source>
        <dbReference type="Proteomes" id="UP001310594"/>
    </source>
</evidence>